<name>A0A9Q0X5I3_9SAUR</name>
<proteinExistence type="predicted"/>
<dbReference type="OrthoDB" id="9886994at2759"/>
<sequence>MQVYTRLLLQKFLPLFHALPDNLQAKATSYHSEVISLLDYEIIVARHATDMASKQLATSVFLHHHAWLGTATFTDDARNRIENAPLMEKVYSPQQ</sequence>
<gene>
    <name evidence="1" type="ORF">JRQ81_012248</name>
</gene>
<reference evidence="1" key="1">
    <citation type="journal article" date="2023" name="DNA Res.">
        <title>Chromosome-level genome assembly of Phrynocephalus forsythii using third-generation DNA sequencing and Hi-C analysis.</title>
        <authorList>
            <person name="Qi Y."/>
            <person name="Zhao W."/>
            <person name="Zhao Y."/>
            <person name="Niu C."/>
            <person name="Cao S."/>
            <person name="Zhang Y."/>
        </authorList>
    </citation>
    <scope>NUCLEOTIDE SEQUENCE</scope>
    <source>
        <tissue evidence="1">Muscle</tissue>
    </source>
</reference>
<dbReference type="AlphaFoldDB" id="A0A9Q0X5I3"/>
<dbReference type="Proteomes" id="UP001142489">
    <property type="component" value="Unassembled WGS sequence"/>
</dbReference>
<comment type="caution">
    <text evidence="1">The sequence shown here is derived from an EMBL/GenBank/DDBJ whole genome shotgun (WGS) entry which is preliminary data.</text>
</comment>
<organism evidence="1 2">
    <name type="scientific">Phrynocephalus forsythii</name>
    <dbReference type="NCBI Taxonomy" id="171643"/>
    <lineage>
        <taxon>Eukaryota</taxon>
        <taxon>Metazoa</taxon>
        <taxon>Chordata</taxon>
        <taxon>Craniata</taxon>
        <taxon>Vertebrata</taxon>
        <taxon>Euteleostomi</taxon>
        <taxon>Lepidosauria</taxon>
        <taxon>Squamata</taxon>
        <taxon>Bifurcata</taxon>
        <taxon>Unidentata</taxon>
        <taxon>Episquamata</taxon>
        <taxon>Toxicofera</taxon>
        <taxon>Iguania</taxon>
        <taxon>Acrodonta</taxon>
        <taxon>Agamidae</taxon>
        <taxon>Agaminae</taxon>
        <taxon>Phrynocephalus</taxon>
    </lineage>
</organism>
<accession>A0A9Q0X5I3</accession>
<dbReference type="EMBL" id="JAPFRF010000024">
    <property type="protein sequence ID" value="KAJ7303306.1"/>
    <property type="molecule type" value="Genomic_DNA"/>
</dbReference>
<evidence type="ECO:0000313" key="1">
    <source>
        <dbReference type="EMBL" id="KAJ7303306.1"/>
    </source>
</evidence>
<protein>
    <submittedName>
        <fullName evidence="1">Uncharacterized protein</fullName>
    </submittedName>
</protein>
<keyword evidence="2" id="KW-1185">Reference proteome</keyword>
<evidence type="ECO:0000313" key="2">
    <source>
        <dbReference type="Proteomes" id="UP001142489"/>
    </source>
</evidence>